<sequence length="27" mass="2947">AMYAALDEISIADLLKEGSFCVKTNPF</sequence>
<comment type="caution">
    <text evidence="1">The sequence shown here is derived from an EMBL/GenBank/DDBJ whole genome shotgun (WGS) entry which is preliminary data.</text>
</comment>
<reference evidence="1" key="1">
    <citation type="submission" date="2022-03" db="EMBL/GenBank/DDBJ databases">
        <title>Draft genome sequence of Aduncisulcus paluster, a free-living microaerophilic Fornicata.</title>
        <authorList>
            <person name="Yuyama I."/>
            <person name="Kume K."/>
            <person name="Tamura T."/>
            <person name="Inagaki Y."/>
            <person name="Hashimoto T."/>
        </authorList>
    </citation>
    <scope>NUCLEOTIDE SEQUENCE</scope>
    <source>
        <strain evidence="1">NY0171</strain>
    </source>
</reference>
<dbReference type="EMBL" id="BQXS01004645">
    <property type="protein sequence ID" value="GKT37460.1"/>
    <property type="molecule type" value="Genomic_DNA"/>
</dbReference>
<evidence type="ECO:0000313" key="2">
    <source>
        <dbReference type="Proteomes" id="UP001057375"/>
    </source>
</evidence>
<evidence type="ECO:0000313" key="1">
    <source>
        <dbReference type="EMBL" id="GKT37460.1"/>
    </source>
</evidence>
<name>A0ABQ5KYE2_9EUKA</name>
<organism evidence="1 2">
    <name type="scientific">Aduncisulcus paluster</name>
    <dbReference type="NCBI Taxonomy" id="2918883"/>
    <lineage>
        <taxon>Eukaryota</taxon>
        <taxon>Metamonada</taxon>
        <taxon>Carpediemonas-like organisms</taxon>
        <taxon>Aduncisulcus</taxon>
    </lineage>
</organism>
<protein>
    <submittedName>
        <fullName evidence="1">Uncharacterized protein</fullName>
    </submittedName>
</protein>
<dbReference type="Proteomes" id="UP001057375">
    <property type="component" value="Unassembled WGS sequence"/>
</dbReference>
<keyword evidence="2" id="KW-1185">Reference proteome</keyword>
<accession>A0ABQ5KYE2</accession>
<proteinExistence type="predicted"/>
<gene>
    <name evidence="1" type="ORF">ADUPG1_003398</name>
</gene>
<feature type="non-terminal residue" evidence="1">
    <location>
        <position position="1"/>
    </location>
</feature>